<reference evidence="4" key="3">
    <citation type="submission" date="2025-04" db="UniProtKB">
        <authorList>
            <consortium name="RefSeq"/>
        </authorList>
    </citation>
    <scope>IDENTIFICATION</scope>
    <source>
        <strain evidence="4">CBS 304.34</strain>
    </source>
</reference>
<sequence>MSSDFGDIDDDDLILAASQTETLISSQQSPLKELLNNSISGSPSSQSLLIPVPNLLTTAPSSDFGDIDDDDLILAASQTDTLISSQRSPLRELSSNLSWTPPASQSQSTPAPKLLAKAHSSSQQRPTSSQPPVQPVVRPQELGPYRFTFGKHKGKKVDEVPKVYISFLREKGVVEHVWALNAAVDEMDRLEEQRRAAHEASLALIASQIAAPVPVAPPAPQAPPPPFRFPFGMHKNKTLSEVPEGYILYVKAQGLVDEIPGLAAALEPFENPPATLPPSLSAPAPTSYVPAPSPGAFASVFPPSNSQKPAPAPMLIETAPVSSVPQISLPP</sequence>
<reference evidence="4" key="2">
    <citation type="submission" date="2020-04" db="EMBL/GenBank/DDBJ databases">
        <authorList>
            <consortium name="NCBI Genome Project"/>
        </authorList>
    </citation>
    <scope>NUCLEOTIDE SEQUENCE</scope>
    <source>
        <strain evidence="4">CBS 304.34</strain>
    </source>
</reference>
<keyword evidence="3" id="KW-1185">Reference proteome</keyword>
<dbReference type="OrthoDB" id="5427130at2759"/>
<dbReference type="RefSeq" id="XP_033571127.1">
    <property type="nucleotide sequence ID" value="XM_033726029.1"/>
</dbReference>
<dbReference type="AlphaFoldDB" id="A0A6A6Y6L3"/>
<dbReference type="EMBL" id="MU003714">
    <property type="protein sequence ID" value="KAF2804163.1"/>
    <property type="molecule type" value="Genomic_DNA"/>
</dbReference>
<protein>
    <submittedName>
        <fullName evidence="2 4">Uncharacterized protein</fullName>
    </submittedName>
</protein>
<evidence type="ECO:0000256" key="1">
    <source>
        <dbReference type="SAM" id="MobiDB-lite"/>
    </source>
</evidence>
<reference evidence="2 4" key="1">
    <citation type="journal article" date="2020" name="Stud. Mycol.">
        <title>101 Dothideomycetes genomes: a test case for predicting lifestyles and emergence of pathogens.</title>
        <authorList>
            <person name="Haridas S."/>
            <person name="Albert R."/>
            <person name="Binder M."/>
            <person name="Bloem J."/>
            <person name="Labutti K."/>
            <person name="Salamov A."/>
            <person name="Andreopoulos B."/>
            <person name="Baker S."/>
            <person name="Barry K."/>
            <person name="Bills G."/>
            <person name="Bluhm B."/>
            <person name="Cannon C."/>
            <person name="Castanera R."/>
            <person name="Culley D."/>
            <person name="Daum C."/>
            <person name="Ezra D."/>
            <person name="Gonzalez J."/>
            <person name="Henrissat B."/>
            <person name="Kuo A."/>
            <person name="Liang C."/>
            <person name="Lipzen A."/>
            <person name="Lutzoni F."/>
            <person name="Magnuson J."/>
            <person name="Mondo S."/>
            <person name="Nolan M."/>
            <person name="Ohm R."/>
            <person name="Pangilinan J."/>
            <person name="Park H.-J."/>
            <person name="Ramirez L."/>
            <person name="Alfaro M."/>
            <person name="Sun H."/>
            <person name="Tritt A."/>
            <person name="Yoshinaga Y."/>
            <person name="Zwiers L.-H."/>
            <person name="Turgeon B."/>
            <person name="Goodwin S."/>
            <person name="Spatafora J."/>
            <person name="Crous P."/>
            <person name="Grigoriev I."/>
        </authorList>
    </citation>
    <scope>NUCLEOTIDE SEQUENCE</scope>
    <source>
        <strain evidence="2 4">CBS 304.34</strain>
    </source>
</reference>
<dbReference type="Proteomes" id="UP000504636">
    <property type="component" value="Unplaced"/>
</dbReference>
<gene>
    <name evidence="2 4" type="ORF">BDZ99DRAFT_525755</name>
</gene>
<evidence type="ECO:0000313" key="2">
    <source>
        <dbReference type="EMBL" id="KAF2804163.1"/>
    </source>
</evidence>
<name>A0A6A6Y6L3_9PEZI</name>
<feature type="compositionally biased region" description="Low complexity" evidence="1">
    <location>
        <begin position="120"/>
        <end position="139"/>
    </location>
</feature>
<proteinExistence type="predicted"/>
<feature type="compositionally biased region" description="Low complexity" evidence="1">
    <location>
        <begin position="98"/>
        <end position="112"/>
    </location>
</feature>
<organism evidence="2">
    <name type="scientific">Mytilinidion resinicola</name>
    <dbReference type="NCBI Taxonomy" id="574789"/>
    <lineage>
        <taxon>Eukaryota</taxon>
        <taxon>Fungi</taxon>
        <taxon>Dikarya</taxon>
        <taxon>Ascomycota</taxon>
        <taxon>Pezizomycotina</taxon>
        <taxon>Dothideomycetes</taxon>
        <taxon>Pleosporomycetidae</taxon>
        <taxon>Mytilinidiales</taxon>
        <taxon>Mytilinidiaceae</taxon>
        <taxon>Mytilinidion</taxon>
    </lineage>
</organism>
<evidence type="ECO:0000313" key="3">
    <source>
        <dbReference type="Proteomes" id="UP000504636"/>
    </source>
</evidence>
<feature type="region of interest" description="Disordered" evidence="1">
    <location>
        <begin position="93"/>
        <end position="139"/>
    </location>
</feature>
<accession>A0A6A6Y6L3</accession>
<evidence type="ECO:0000313" key="4">
    <source>
        <dbReference type="RefSeq" id="XP_033571127.1"/>
    </source>
</evidence>
<dbReference type="GeneID" id="54466922"/>